<feature type="transmembrane region" description="Helical" evidence="13">
    <location>
        <begin position="124"/>
        <end position="145"/>
    </location>
</feature>
<dbReference type="Proteomes" id="UP000663825">
    <property type="component" value="Unassembled WGS sequence"/>
</dbReference>
<evidence type="ECO:0000313" key="16">
    <source>
        <dbReference type="EMBL" id="CAF3383667.1"/>
    </source>
</evidence>
<evidence type="ECO:0000256" key="4">
    <source>
        <dbReference type="ARBA" id="ARBA00022538"/>
    </source>
</evidence>
<dbReference type="Proteomes" id="UP000663851">
    <property type="component" value="Unassembled WGS sequence"/>
</dbReference>
<keyword evidence="10 13" id="KW-0472">Membrane</keyword>
<dbReference type="EMBL" id="CAJOBP010000339">
    <property type="protein sequence ID" value="CAF4164192.1"/>
    <property type="molecule type" value="Genomic_DNA"/>
</dbReference>
<dbReference type="AlphaFoldDB" id="A0A817YTS7"/>
<evidence type="ECO:0000313" key="22">
    <source>
        <dbReference type="Proteomes" id="UP000663825"/>
    </source>
</evidence>
<feature type="transmembrane region" description="Helical" evidence="13">
    <location>
        <begin position="6"/>
        <end position="29"/>
    </location>
</feature>
<reference evidence="16" key="1">
    <citation type="submission" date="2021-02" db="EMBL/GenBank/DDBJ databases">
        <authorList>
            <person name="Nowell W R."/>
        </authorList>
    </citation>
    <scope>NUCLEOTIDE SEQUENCE</scope>
</reference>
<dbReference type="GO" id="GO:0015271">
    <property type="term" value="F:outward rectifier potassium channel activity"/>
    <property type="evidence" value="ECO:0007669"/>
    <property type="project" value="TreeGrafter"/>
</dbReference>
<dbReference type="EMBL" id="CAJNYV010003734">
    <property type="protein sequence ID" value="CAF3606291.1"/>
    <property type="molecule type" value="Genomic_DNA"/>
</dbReference>
<feature type="transmembrane region" description="Helical" evidence="13">
    <location>
        <begin position="240"/>
        <end position="267"/>
    </location>
</feature>
<proteinExistence type="inferred from homology"/>
<dbReference type="PANTHER" id="PTHR11003:SF291">
    <property type="entry name" value="IP11374P"/>
    <property type="match status" value="1"/>
</dbReference>
<feature type="domain" description="Potassium channel" evidence="14">
    <location>
        <begin position="75"/>
        <end position="103"/>
    </location>
</feature>
<dbReference type="InterPro" id="IPR003092">
    <property type="entry name" value="2pore_dom_K_chnl_TASK"/>
</dbReference>
<keyword evidence="9 12" id="KW-0406">Ion transport</keyword>
<dbReference type="GO" id="GO:0022841">
    <property type="term" value="F:potassium ion leak channel activity"/>
    <property type="evidence" value="ECO:0007669"/>
    <property type="project" value="TreeGrafter"/>
</dbReference>
<keyword evidence="7" id="KW-0630">Potassium</keyword>
<evidence type="ECO:0000313" key="17">
    <source>
        <dbReference type="EMBL" id="CAF3606291.1"/>
    </source>
</evidence>
<keyword evidence="6" id="KW-0631">Potassium channel</keyword>
<dbReference type="Gene3D" id="1.10.287.70">
    <property type="match status" value="1"/>
</dbReference>
<dbReference type="PRINTS" id="PR01333">
    <property type="entry name" value="2POREKCHANEL"/>
</dbReference>
<dbReference type="Proteomes" id="UP000663873">
    <property type="component" value="Unassembled WGS sequence"/>
</dbReference>
<accession>A0A817YTS7</accession>
<keyword evidence="23" id="KW-1185">Reference proteome</keyword>
<dbReference type="GO" id="GO:0030322">
    <property type="term" value="P:stabilization of membrane potential"/>
    <property type="evidence" value="ECO:0007669"/>
    <property type="project" value="TreeGrafter"/>
</dbReference>
<keyword evidence="3 12" id="KW-0813">Transport</keyword>
<dbReference type="OrthoDB" id="297496at2759"/>
<keyword evidence="4" id="KW-0633">Potassium transport</keyword>
<evidence type="ECO:0000313" key="23">
    <source>
        <dbReference type="Proteomes" id="UP000663873"/>
    </source>
</evidence>
<feature type="transmembrane region" description="Helical" evidence="13">
    <location>
        <begin position="210"/>
        <end position="228"/>
    </location>
</feature>
<dbReference type="GO" id="GO:0005886">
    <property type="term" value="C:plasma membrane"/>
    <property type="evidence" value="ECO:0007669"/>
    <property type="project" value="TreeGrafter"/>
</dbReference>
<dbReference type="PANTHER" id="PTHR11003">
    <property type="entry name" value="POTASSIUM CHANNEL, SUBFAMILY K"/>
    <property type="match status" value="1"/>
</dbReference>
<evidence type="ECO:0000256" key="10">
    <source>
        <dbReference type="ARBA" id="ARBA00023136"/>
    </source>
</evidence>
<organism evidence="16 22">
    <name type="scientific">Rotaria socialis</name>
    <dbReference type="NCBI Taxonomy" id="392032"/>
    <lineage>
        <taxon>Eukaryota</taxon>
        <taxon>Metazoa</taxon>
        <taxon>Spiralia</taxon>
        <taxon>Gnathifera</taxon>
        <taxon>Rotifera</taxon>
        <taxon>Eurotatoria</taxon>
        <taxon>Bdelloidea</taxon>
        <taxon>Philodinida</taxon>
        <taxon>Philodinidae</taxon>
        <taxon>Rotaria</taxon>
    </lineage>
</organism>
<dbReference type="InterPro" id="IPR013099">
    <property type="entry name" value="K_chnl_dom"/>
</dbReference>
<gene>
    <name evidence="18" type="ORF">GRG538_LOCUS32595</name>
    <name evidence="19" type="ORF">HFQ381_LOCUS3068</name>
    <name evidence="17" type="ORF">KIK155_LOCUS21195</name>
    <name evidence="15" type="ORF">LUA448_LOCUS3879</name>
    <name evidence="21" type="ORF">QYT958_LOCUS17534</name>
    <name evidence="16" type="ORF">TIS948_LOCUS26189</name>
    <name evidence="20" type="ORF">UJA718_LOCUS4265</name>
</gene>
<keyword evidence="8 13" id="KW-1133">Transmembrane helix</keyword>
<evidence type="ECO:0000256" key="11">
    <source>
        <dbReference type="ARBA" id="ARBA00023303"/>
    </source>
</evidence>
<dbReference type="EMBL" id="CAJOBR010002665">
    <property type="protein sequence ID" value="CAF4696788.1"/>
    <property type="molecule type" value="Genomic_DNA"/>
</dbReference>
<evidence type="ECO:0000256" key="12">
    <source>
        <dbReference type="RuleBase" id="RU003857"/>
    </source>
</evidence>
<evidence type="ECO:0000256" key="8">
    <source>
        <dbReference type="ARBA" id="ARBA00022989"/>
    </source>
</evidence>
<evidence type="ECO:0000256" key="7">
    <source>
        <dbReference type="ARBA" id="ARBA00022958"/>
    </source>
</evidence>
<feature type="transmembrane region" description="Helical" evidence="13">
    <location>
        <begin position="179"/>
        <end position="198"/>
    </location>
</feature>
<dbReference type="Proteomes" id="UP000663848">
    <property type="component" value="Unassembled WGS sequence"/>
</dbReference>
<evidence type="ECO:0000256" key="5">
    <source>
        <dbReference type="ARBA" id="ARBA00022692"/>
    </source>
</evidence>
<sequence length="483" mass="54616">MKKQNVRTLTLIVSTFSYLLVGAAIFDALESNTEDLLRKQYQLAEASMLGTYNISHNEYIELEDIVIKYQPHKAGAQWKFPGAFYFSLTVITTIGYGHSCPTTSKFNNSDLFSIKSETKPIISVWGKFFCMLYAVIGIPLCLVMFQSVGERLNNFASWCIKSIKKCIKLRHYESTQTELVIVGTVLAVGVVTGGAAMFHHYESWGYFNCVYYCFITLTTIGFGDFVALQTNEALNTNAFYVVLSMTFILFGLTVVASSMNLLVLRFLTMNTEDERREEIQSAVARNSLRFDSDIISPNGALIPSLISDQYDYLSTELTPSESEPCHCCSCFRLRKRERKKFTVRRMPGKIAHLVPMQRFDSMVMKQVLSESKPSNADYYRQSLIKLTSFPTTSGHGIKTSFNDSAMNDWPPPPSFSSSCHLRVRTSTSNNSLKLPYEQANSVNNNVRGKAISQTRLQTNVSHFQRNTELIPIRRDVNVKRSSV</sequence>
<dbReference type="Proteomes" id="UP000663872">
    <property type="component" value="Unassembled WGS sequence"/>
</dbReference>
<dbReference type="EMBL" id="CAJOBO010000106">
    <property type="protein sequence ID" value="CAF4131003.1"/>
    <property type="molecule type" value="Genomic_DNA"/>
</dbReference>
<evidence type="ECO:0000256" key="3">
    <source>
        <dbReference type="ARBA" id="ARBA00022448"/>
    </source>
</evidence>
<evidence type="ECO:0000313" key="21">
    <source>
        <dbReference type="EMBL" id="CAF4696788.1"/>
    </source>
</evidence>
<evidence type="ECO:0000313" key="15">
    <source>
        <dbReference type="EMBL" id="CAF3233688.1"/>
    </source>
</evidence>
<comment type="subcellular location">
    <subcellularLocation>
        <location evidence="1">Membrane</location>
        <topology evidence="1">Multi-pass membrane protein</topology>
    </subcellularLocation>
</comment>
<dbReference type="EMBL" id="CAJNXB010004592">
    <property type="protein sequence ID" value="CAF3383667.1"/>
    <property type="molecule type" value="Genomic_DNA"/>
</dbReference>
<dbReference type="EMBL" id="CAJNYT010005764">
    <property type="protein sequence ID" value="CAF3772739.1"/>
    <property type="molecule type" value="Genomic_DNA"/>
</dbReference>
<name>A0A817YTS7_9BILA</name>
<protein>
    <recommendedName>
        <fullName evidence="14">Potassium channel domain-containing protein</fullName>
    </recommendedName>
</protein>
<evidence type="ECO:0000256" key="1">
    <source>
        <dbReference type="ARBA" id="ARBA00004141"/>
    </source>
</evidence>
<keyword evidence="11 12" id="KW-0407">Ion channel</keyword>
<evidence type="ECO:0000256" key="6">
    <source>
        <dbReference type="ARBA" id="ARBA00022826"/>
    </source>
</evidence>
<dbReference type="EMBL" id="CAJNYD010000225">
    <property type="protein sequence ID" value="CAF3233688.1"/>
    <property type="molecule type" value="Genomic_DNA"/>
</dbReference>
<evidence type="ECO:0000256" key="13">
    <source>
        <dbReference type="SAM" id="Phobius"/>
    </source>
</evidence>
<dbReference type="Proteomes" id="UP000663833">
    <property type="component" value="Unassembled WGS sequence"/>
</dbReference>
<dbReference type="Proteomes" id="UP000663865">
    <property type="component" value="Unassembled WGS sequence"/>
</dbReference>
<evidence type="ECO:0000313" key="19">
    <source>
        <dbReference type="EMBL" id="CAF4131003.1"/>
    </source>
</evidence>
<evidence type="ECO:0000259" key="14">
    <source>
        <dbReference type="Pfam" id="PF07885"/>
    </source>
</evidence>
<dbReference type="Pfam" id="PF07885">
    <property type="entry name" value="Ion_trans_2"/>
    <property type="match status" value="2"/>
</dbReference>
<dbReference type="InterPro" id="IPR003280">
    <property type="entry name" value="2pore_dom_K_chnl"/>
</dbReference>
<feature type="domain" description="Potassium channel" evidence="14">
    <location>
        <begin position="186"/>
        <end position="257"/>
    </location>
</feature>
<comment type="similarity">
    <text evidence="2 12">Belongs to the two pore domain potassium channel (TC 1.A.1.8) family.</text>
</comment>
<evidence type="ECO:0000256" key="9">
    <source>
        <dbReference type="ARBA" id="ARBA00023065"/>
    </source>
</evidence>
<dbReference type="PRINTS" id="PR01095">
    <property type="entry name" value="TASKCHANNEL"/>
</dbReference>
<evidence type="ECO:0000313" key="18">
    <source>
        <dbReference type="EMBL" id="CAF3772739.1"/>
    </source>
</evidence>
<evidence type="ECO:0000313" key="20">
    <source>
        <dbReference type="EMBL" id="CAF4164192.1"/>
    </source>
</evidence>
<keyword evidence="5 12" id="KW-0812">Transmembrane</keyword>
<evidence type="ECO:0000256" key="2">
    <source>
        <dbReference type="ARBA" id="ARBA00006666"/>
    </source>
</evidence>
<comment type="caution">
    <text evidence="16">The sequence shown here is derived from an EMBL/GenBank/DDBJ whole genome shotgun (WGS) entry which is preliminary data.</text>
</comment>
<dbReference type="SUPFAM" id="SSF81324">
    <property type="entry name" value="Voltage-gated potassium channels"/>
    <property type="match status" value="2"/>
</dbReference>